<feature type="signal peptide" evidence="5">
    <location>
        <begin position="1"/>
        <end position="22"/>
    </location>
</feature>
<dbReference type="Pfam" id="PF01395">
    <property type="entry name" value="PBP_GOBP"/>
    <property type="match status" value="3"/>
</dbReference>
<evidence type="ECO:0000313" key="7">
    <source>
        <dbReference type="Proteomes" id="UP001154078"/>
    </source>
</evidence>
<dbReference type="GO" id="GO:0005549">
    <property type="term" value="F:odorant binding"/>
    <property type="evidence" value="ECO:0007669"/>
    <property type="project" value="InterPro"/>
</dbReference>
<sequence length="382" mass="44735">MKRGMVIVVFCSFLLYFKASSAENNESNLKEIFKESHDYCVKESHVNEALVNQAKYGRNFVNNPELKCYLFCLFTHFQIIDKDTGKYTVSAYEKKNPKEIKEKFGPVLKNCKVKDFDSDNFCEEAWEYFTKCFVNQPTASSAENNESNLKEIFKESHDYCVKESHVKEALVNQAKYGRIFVNNPELKCYLFCLFTHFQIIDKDTGKFTVSAYEKKNPKEIKEKFGPVLKNCKVKDFDSDNFCEEAWEYFTKCFVNQPTASSAENNESNLKEIFKESHDYCVKESHVKEGLVNQAKYGRIFVNNPELKCYLFCLFTHFQIIDKDTGKYTVSAYEKKNPKEIKEKFGPVLKNCKVKDFDSDNFCEEAWEYFTKCFVNQPTFIMP</sequence>
<accession>A0A9P0B0C1</accession>
<dbReference type="OrthoDB" id="6683155at2759"/>
<comment type="similarity">
    <text evidence="2">Belongs to the PBP/GOBP family.</text>
</comment>
<dbReference type="GO" id="GO:0005615">
    <property type="term" value="C:extracellular space"/>
    <property type="evidence" value="ECO:0007669"/>
    <property type="project" value="TreeGrafter"/>
</dbReference>
<evidence type="ECO:0000256" key="3">
    <source>
        <dbReference type="ARBA" id="ARBA00022525"/>
    </source>
</evidence>
<evidence type="ECO:0000256" key="1">
    <source>
        <dbReference type="ARBA" id="ARBA00004613"/>
    </source>
</evidence>
<dbReference type="SMART" id="SM00708">
    <property type="entry name" value="PhBP"/>
    <property type="match status" value="3"/>
</dbReference>
<dbReference type="Gene3D" id="1.10.238.20">
    <property type="entry name" value="Pheromone/general odorant binding protein domain"/>
    <property type="match status" value="3"/>
</dbReference>
<evidence type="ECO:0000256" key="5">
    <source>
        <dbReference type="SAM" id="SignalP"/>
    </source>
</evidence>
<proteinExistence type="inferred from homology"/>
<dbReference type="SUPFAM" id="SSF47565">
    <property type="entry name" value="Insect pheromone/odorant-binding proteins"/>
    <property type="match status" value="3"/>
</dbReference>
<dbReference type="InterPro" id="IPR006170">
    <property type="entry name" value="PBP/GOBP"/>
</dbReference>
<gene>
    <name evidence="6" type="ORF">MELIAE_LOCUS5605</name>
</gene>
<keyword evidence="4 5" id="KW-0732">Signal</keyword>
<feature type="chain" id="PRO_5040124407" evidence="5">
    <location>
        <begin position="23"/>
        <end position="382"/>
    </location>
</feature>
<dbReference type="GO" id="GO:0007608">
    <property type="term" value="P:sensory perception of smell"/>
    <property type="evidence" value="ECO:0007669"/>
    <property type="project" value="TreeGrafter"/>
</dbReference>
<keyword evidence="3" id="KW-0964">Secreted</keyword>
<dbReference type="PANTHER" id="PTHR11857">
    <property type="entry name" value="ODORANT BINDING PROTEIN-RELATED"/>
    <property type="match status" value="1"/>
</dbReference>
<reference evidence="6" key="1">
    <citation type="submission" date="2021-12" db="EMBL/GenBank/DDBJ databases">
        <authorList>
            <person name="King R."/>
        </authorList>
    </citation>
    <scope>NUCLEOTIDE SEQUENCE</scope>
</reference>
<comment type="subcellular location">
    <subcellularLocation>
        <location evidence="1">Secreted</location>
    </subcellularLocation>
</comment>
<evidence type="ECO:0000313" key="6">
    <source>
        <dbReference type="EMBL" id="CAH0553674.1"/>
    </source>
</evidence>
<organism evidence="6 7">
    <name type="scientific">Brassicogethes aeneus</name>
    <name type="common">Rape pollen beetle</name>
    <name type="synonym">Meligethes aeneus</name>
    <dbReference type="NCBI Taxonomy" id="1431903"/>
    <lineage>
        <taxon>Eukaryota</taxon>
        <taxon>Metazoa</taxon>
        <taxon>Ecdysozoa</taxon>
        <taxon>Arthropoda</taxon>
        <taxon>Hexapoda</taxon>
        <taxon>Insecta</taxon>
        <taxon>Pterygota</taxon>
        <taxon>Neoptera</taxon>
        <taxon>Endopterygota</taxon>
        <taxon>Coleoptera</taxon>
        <taxon>Polyphaga</taxon>
        <taxon>Cucujiformia</taxon>
        <taxon>Nitidulidae</taxon>
        <taxon>Meligethinae</taxon>
        <taxon>Brassicogethes</taxon>
    </lineage>
</organism>
<dbReference type="CDD" id="cd23992">
    <property type="entry name" value="PBP_GOBP"/>
    <property type="match status" value="3"/>
</dbReference>
<dbReference type="Proteomes" id="UP001154078">
    <property type="component" value="Chromosome 3"/>
</dbReference>
<dbReference type="PANTHER" id="PTHR11857:SF43">
    <property type="entry name" value="GEO07291P1-RELATED"/>
    <property type="match status" value="1"/>
</dbReference>
<dbReference type="AlphaFoldDB" id="A0A9P0B0C1"/>
<keyword evidence="7" id="KW-1185">Reference proteome</keyword>
<name>A0A9P0B0C1_BRAAE</name>
<dbReference type="EMBL" id="OV121134">
    <property type="protein sequence ID" value="CAH0553674.1"/>
    <property type="molecule type" value="Genomic_DNA"/>
</dbReference>
<evidence type="ECO:0000256" key="4">
    <source>
        <dbReference type="ARBA" id="ARBA00022729"/>
    </source>
</evidence>
<dbReference type="InterPro" id="IPR036728">
    <property type="entry name" value="PBP_GOBP_sf"/>
</dbReference>
<evidence type="ECO:0000256" key="2">
    <source>
        <dbReference type="ARBA" id="ARBA00008098"/>
    </source>
</evidence>
<protein>
    <submittedName>
        <fullName evidence="6">Uncharacterized protein</fullName>
    </submittedName>
</protein>